<dbReference type="FunFam" id="3.40.50.300:FF:000042">
    <property type="entry name" value="Maltose/maltodextrin ABC transporter, ATP-binding protein"/>
    <property type="match status" value="1"/>
</dbReference>
<dbReference type="EC" id="7.6.2.11" evidence="7"/>
<dbReference type="PROSITE" id="PS00211">
    <property type="entry name" value="ABC_TRANSPORTER_1"/>
    <property type="match status" value="1"/>
</dbReference>
<dbReference type="RefSeq" id="WP_013046594.1">
    <property type="nucleotide sequence ID" value="NC_014010.1"/>
</dbReference>
<evidence type="ECO:0000259" key="8">
    <source>
        <dbReference type="PROSITE" id="PS50893"/>
    </source>
</evidence>
<dbReference type="NCBIfam" id="TIGR01187">
    <property type="entry name" value="potA"/>
    <property type="match status" value="1"/>
</dbReference>
<evidence type="ECO:0000256" key="3">
    <source>
        <dbReference type="ARBA" id="ARBA00022741"/>
    </source>
</evidence>
<keyword evidence="5 7" id="KW-1278">Translocase</keyword>
<evidence type="ECO:0000256" key="4">
    <source>
        <dbReference type="ARBA" id="ARBA00022840"/>
    </source>
</evidence>
<dbReference type="GO" id="GO:0015417">
    <property type="term" value="F:ABC-type polyamine transporter activity"/>
    <property type="evidence" value="ECO:0007669"/>
    <property type="project" value="UniProtKB-EC"/>
</dbReference>
<dbReference type="GO" id="GO:0043190">
    <property type="term" value="C:ATP-binding cassette (ABC) transporter complex"/>
    <property type="evidence" value="ECO:0007669"/>
    <property type="project" value="InterPro"/>
</dbReference>
<dbReference type="AlphaFoldDB" id="D5BMC4"/>
<dbReference type="InterPro" id="IPR050093">
    <property type="entry name" value="ABC_SmlMolc_Importer"/>
</dbReference>
<evidence type="ECO:0000256" key="1">
    <source>
        <dbReference type="ARBA" id="ARBA00022448"/>
    </source>
</evidence>
<comment type="function">
    <text evidence="7">Part of the ABC transporter complex PotABCD involved in spermidine/putrescine import. Responsible for energy coupling to the transport system.</text>
</comment>
<dbReference type="Pfam" id="PF08402">
    <property type="entry name" value="TOBE_2"/>
    <property type="match status" value="1"/>
</dbReference>
<dbReference type="InterPro" id="IPR008995">
    <property type="entry name" value="Mo/tungstate-bd_C_term_dom"/>
</dbReference>
<dbReference type="PROSITE" id="PS50893">
    <property type="entry name" value="ABC_TRANSPORTER_2"/>
    <property type="match status" value="1"/>
</dbReference>
<dbReference type="Proteomes" id="UP000007460">
    <property type="component" value="Chromosome"/>
</dbReference>
<accession>D5BMC4</accession>
<comment type="similarity">
    <text evidence="7">Belongs to the ABC transporter superfamily. Spermidine/putrescine importer (TC 3.A.1.11.1) family.</text>
</comment>
<dbReference type="InterPro" id="IPR003439">
    <property type="entry name" value="ABC_transporter-like_ATP-bd"/>
</dbReference>
<keyword evidence="4 7" id="KW-0067">ATP-binding</keyword>
<dbReference type="InterPro" id="IPR003593">
    <property type="entry name" value="AAA+_ATPase"/>
</dbReference>
<dbReference type="eggNOG" id="COG3842">
    <property type="taxonomic scope" value="Bacteria"/>
</dbReference>
<dbReference type="GO" id="GO:0016887">
    <property type="term" value="F:ATP hydrolysis activity"/>
    <property type="evidence" value="ECO:0007669"/>
    <property type="project" value="InterPro"/>
</dbReference>
<dbReference type="SUPFAM" id="SSF52540">
    <property type="entry name" value="P-loop containing nucleoside triphosphate hydrolases"/>
    <property type="match status" value="1"/>
</dbReference>
<reference evidence="9 10" key="1">
    <citation type="journal article" date="2010" name="J. Bacteriol.">
        <title>Complete genome sequence of "Candidatus Puniceispirillum marinum" IMCC1322, a representative of the SAR116 clade in the Alphaproteobacteria.</title>
        <authorList>
            <person name="Oh H.M."/>
            <person name="Kwon K.K."/>
            <person name="Kang I."/>
            <person name="Kang S.G."/>
            <person name="Lee J.H."/>
            <person name="Kim S.J."/>
            <person name="Cho J.C."/>
        </authorList>
    </citation>
    <scope>NUCLEOTIDE SEQUENCE [LARGE SCALE GENOMIC DNA]</scope>
    <source>
        <strain evidence="9 10">IMCC1322</strain>
    </source>
</reference>
<dbReference type="KEGG" id="apb:SAR116_1724"/>
<dbReference type="Gene3D" id="3.40.50.300">
    <property type="entry name" value="P-loop containing nucleotide triphosphate hydrolases"/>
    <property type="match status" value="1"/>
</dbReference>
<dbReference type="GO" id="GO:0005524">
    <property type="term" value="F:ATP binding"/>
    <property type="evidence" value="ECO:0007669"/>
    <property type="project" value="UniProtKB-KW"/>
</dbReference>
<name>D5BMC4_PUNMI</name>
<evidence type="ECO:0000256" key="7">
    <source>
        <dbReference type="RuleBase" id="RU364083"/>
    </source>
</evidence>
<keyword evidence="3 7" id="KW-0547">Nucleotide-binding</keyword>
<protein>
    <recommendedName>
        <fullName evidence="7">Spermidine/putrescine import ATP-binding protein PotA</fullName>
        <ecNumber evidence="7">7.6.2.11</ecNumber>
    </recommendedName>
</protein>
<dbReference type="PANTHER" id="PTHR42781">
    <property type="entry name" value="SPERMIDINE/PUTRESCINE IMPORT ATP-BINDING PROTEIN POTA"/>
    <property type="match status" value="1"/>
</dbReference>
<evidence type="ECO:0000313" key="9">
    <source>
        <dbReference type="EMBL" id="ADE39967.1"/>
    </source>
</evidence>
<evidence type="ECO:0000256" key="6">
    <source>
        <dbReference type="ARBA" id="ARBA00023136"/>
    </source>
</evidence>
<keyword evidence="2 7" id="KW-1003">Cell membrane</keyword>
<comment type="subunit">
    <text evidence="7">The complex is composed of two ATP-binding proteins (PotA), two transmembrane proteins (PotB and PotC) and a solute-binding protein (PotD).</text>
</comment>
<proteinExistence type="inferred from homology"/>
<dbReference type="Pfam" id="PF00005">
    <property type="entry name" value="ABC_tran"/>
    <property type="match status" value="1"/>
</dbReference>
<comment type="catalytic activity">
    <reaction evidence="7">
        <text>ATP + H2O + polyamine-[polyamine-binding protein]Side 1 = ADP + phosphate + polyamineSide 2 + [polyamine-binding protein]Side 1.</text>
        <dbReference type="EC" id="7.6.2.11"/>
    </reaction>
</comment>
<evidence type="ECO:0000256" key="5">
    <source>
        <dbReference type="ARBA" id="ARBA00022967"/>
    </source>
</evidence>
<dbReference type="PANTHER" id="PTHR42781:SF4">
    <property type="entry name" value="SPERMIDINE_PUTRESCINE IMPORT ATP-BINDING PROTEIN POTA"/>
    <property type="match status" value="1"/>
</dbReference>
<organism evidence="9 10">
    <name type="scientific">Puniceispirillum marinum (strain IMCC1322)</name>
    <dbReference type="NCBI Taxonomy" id="488538"/>
    <lineage>
        <taxon>Bacteria</taxon>
        <taxon>Pseudomonadati</taxon>
        <taxon>Pseudomonadota</taxon>
        <taxon>Alphaproteobacteria</taxon>
        <taxon>Candidatus Puniceispirillales</taxon>
        <taxon>Candidatus Puniceispirillaceae</taxon>
        <taxon>Candidatus Puniceispirillum</taxon>
    </lineage>
</organism>
<gene>
    <name evidence="7" type="primary">potA</name>
    <name evidence="9" type="ordered locus">SAR116_1724</name>
</gene>
<dbReference type="EMBL" id="CP001751">
    <property type="protein sequence ID" value="ADE39967.1"/>
    <property type="molecule type" value="Genomic_DNA"/>
</dbReference>
<dbReference type="InterPro" id="IPR017871">
    <property type="entry name" value="ABC_transporter-like_CS"/>
</dbReference>
<dbReference type="SUPFAM" id="SSF50331">
    <property type="entry name" value="MOP-like"/>
    <property type="match status" value="1"/>
</dbReference>
<keyword evidence="10" id="KW-1185">Reference proteome</keyword>
<keyword evidence="6 7" id="KW-0472">Membrane</keyword>
<evidence type="ECO:0000313" key="10">
    <source>
        <dbReference type="Proteomes" id="UP000007460"/>
    </source>
</evidence>
<dbReference type="InterPro" id="IPR005893">
    <property type="entry name" value="PotA-like"/>
</dbReference>
<sequence>MSGVKLTNIVKSYGALKAVDNVSLDIKEGEFLTFLGPSGCGKTTTLRLISGFVQPTSGAIYFGDKDVTGVAPQHRQIGMVFQDYALFPHLTVFENIAFGLVERKYEKPAIKKRVDELLALIELEQVGHRYPSEISGGQAQRVAVARAVAHPPSVLLMDEPLGALDLKLRETMQTELRRIQQELGITAVYVTHDQSEAMNMSDRVVVMNSGVIEQIGAPKEIYNKPSSVFVANFIGQVNIINGLVTTQKSNLTTLDCNGLSLTGLFDGKLSKGEAVHMAVRPEDILISSKAKTGSYNSLKGVLSNALFSGNVMKITVDLENGDVIKVESQPKTNVHEVGDTVHVNWQPEDCNILLN</sequence>
<feature type="domain" description="ABC transporter" evidence="8">
    <location>
        <begin position="4"/>
        <end position="234"/>
    </location>
</feature>
<keyword evidence="1 7" id="KW-0813">Transport</keyword>
<dbReference type="InterPro" id="IPR013611">
    <property type="entry name" value="Transp-assoc_OB_typ2"/>
</dbReference>
<dbReference type="HOGENOM" id="CLU_000604_1_1_5"/>
<dbReference type="OrthoDB" id="9802264at2"/>
<dbReference type="SMART" id="SM00382">
    <property type="entry name" value="AAA"/>
    <property type="match status" value="1"/>
</dbReference>
<dbReference type="InterPro" id="IPR027417">
    <property type="entry name" value="P-loop_NTPase"/>
</dbReference>
<evidence type="ECO:0000256" key="2">
    <source>
        <dbReference type="ARBA" id="ARBA00022475"/>
    </source>
</evidence>
<dbReference type="STRING" id="488538.SAR116_1724"/>
<dbReference type="Gene3D" id="2.40.50.100">
    <property type="match status" value="1"/>
</dbReference>